<dbReference type="EMBL" id="BOOA01000010">
    <property type="protein sequence ID" value="GIH23424.1"/>
    <property type="molecule type" value="Genomic_DNA"/>
</dbReference>
<dbReference type="InterPro" id="IPR028082">
    <property type="entry name" value="Peripla_BP_I"/>
</dbReference>
<evidence type="ECO:0000259" key="3">
    <source>
        <dbReference type="Pfam" id="PF13407"/>
    </source>
</evidence>
<evidence type="ECO:0000256" key="1">
    <source>
        <dbReference type="ARBA" id="ARBA00004196"/>
    </source>
</evidence>
<reference evidence="4" key="1">
    <citation type="submission" date="2021-01" db="EMBL/GenBank/DDBJ databases">
        <title>Whole genome shotgun sequence of Acrocarpospora phusangensis NBRC 108782.</title>
        <authorList>
            <person name="Komaki H."/>
            <person name="Tamura T."/>
        </authorList>
    </citation>
    <scope>NUCLEOTIDE SEQUENCE</scope>
    <source>
        <strain evidence="4">NBRC 108782</strain>
    </source>
</reference>
<dbReference type="PANTHER" id="PTHR30036:SF7">
    <property type="entry name" value="ABC TRANSPORTER PERIPLASMIC-BINDING PROTEIN YPHF"/>
    <property type="match status" value="1"/>
</dbReference>
<dbReference type="GO" id="GO:0030288">
    <property type="term" value="C:outer membrane-bounded periplasmic space"/>
    <property type="evidence" value="ECO:0007669"/>
    <property type="project" value="TreeGrafter"/>
</dbReference>
<gene>
    <name evidence="4" type="ORF">Aph01nite_17340</name>
</gene>
<name>A0A919Q913_9ACTN</name>
<dbReference type="PANTHER" id="PTHR30036">
    <property type="entry name" value="D-XYLOSE-BINDING PERIPLASMIC PROTEIN"/>
    <property type="match status" value="1"/>
</dbReference>
<dbReference type="GO" id="GO:0030246">
    <property type="term" value="F:carbohydrate binding"/>
    <property type="evidence" value="ECO:0007669"/>
    <property type="project" value="TreeGrafter"/>
</dbReference>
<dbReference type="Proteomes" id="UP000640052">
    <property type="component" value="Unassembled WGS sequence"/>
</dbReference>
<comment type="caution">
    <text evidence="4">The sequence shown here is derived from an EMBL/GenBank/DDBJ whole genome shotgun (WGS) entry which is preliminary data.</text>
</comment>
<dbReference type="InterPro" id="IPR025997">
    <property type="entry name" value="SBP_2_dom"/>
</dbReference>
<evidence type="ECO:0000313" key="4">
    <source>
        <dbReference type="EMBL" id="GIH23424.1"/>
    </source>
</evidence>
<comment type="similarity">
    <text evidence="2">Belongs to the bacterial solute-binding protein 2 family.</text>
</comment>
<dbReference type="CDD" id="cd19965">
    <property type="entry name" value="PBP1_ABC_sugar_binding-like"/>
    <property type="match status" value="1"/>
</dbReference>
<sequence length="396" mass="41108">MSTAGSPMGRVMKDIHPKVEEALDTLNLNRAARRRLLTGAGLVSASAAATALLSACTGDSGGNAPAAQGGTAAAGAAGDFPATPQWKFTLVCHVTTNPFFTPTQYGAQDACALLGTEFQWTGSRDSIVAEMVNACNTAVSAKVDGLAVAVVDKDAFREPVNKALDAGIPVVSYNADGSRDDKGTARLAYVGQGLYESGYALGQRALQQVDSGEVVGFIATPGALNIQPRIDGAQQAIKDSGKPITFTAVGTNADITKGLSIIDAYAQGHPDLAGMLAVDAGSTQSVGQTVAKYAMRGKGLKVAGGFDLVPETLAAIKDGHLDYTIDQQPYLQGFLPVLYLYLYKLSGGLLFPSETNTGLLFVTKDNVGPYQTTKTRFEGSDTAQKVVERAGAIPHA</sequence>
<dbReference type="Pfam" id="PF13407">
    <property type="entry name" value="Peripla_BP_4"/>
    <property type="match status" value="1"/>
</dbReference>
<proteinExistence type="inferred from homology"/>
<dbReference type="Gene3D" id="3.40.50.2300">
    <property type="match status" value="2"/>
</dbReference>
<organism evidence="4 5">
    <name type="scientific">Acrocarpospora phusangensis</name>
    <dbReference type="NCBI Taxonomy" id="1070424"/>
    <lineage>
        <taxon>Bacteria</taxon>
        <taxon>Bacillati</taxon>
        <taxon>Actinomycetota</taxon>
        <taxon>Actinomycetes</taxon>
        <taxon>Streptosporangiales</taxon>
        <taxon>Streptosporangiaceae</taxon>
        <taxon>Acrocarpospora</taxon>
    </lineage>
</organism>
<evidence type="ECO:0000313" key="5">
    <source>
        <dbReference type="Proteomes" id="UP000640052"/>
    </source>
</evidence>
<dbReference type="InterPro" id="IPR050555">
    <property type="entry name" value="Bact_Solute-Bind_Prot2"/>
</dbReference>
<feature type="domain" description="Periplasmic binding protein" evidence="3">
    <location>
        <begin position="89"/>
        <end position="341"/>
    </location>
</feature>
<accession>A0A919Q913</accession>
<comment type="subcellular location">
    <subcellularLocation>
        <location evidence="1">Cell envelope</location>
    </subcellularLocation>
</comment>
<dbReference type="AlphaFoldDB" id="A0A919Q913"/>
<keyword evidence="5" id="KW-1185">Reference proteome</keyword>
<protein>
    <submittedName>
        <fullName evidence="4">Sugar ABC transporter substrate-binding protein</fullName>
    </submittedName>
</protein>
<dbReference type="SUPFAM" id="SSF53822">
    <property type="entry name" value="Periplasmic binding protein-like I"/>
    <property type="match status" value="1"/>
</dbReference>
<evidence type="ECO:0000256" key="2">
    <source>
        <dbReference type="ARBA" id="ARBA00007639"/>
    </source>
</evidence>